<keyword evidence="3" id="KW-1185">Reference proteome</keyword>
<dbReference type="EMBL" id="BAABUJ010000013">
    <property type="protein sequence ID" value="GAA5799764.1"/>
    <property type="molecule type" value="Genomic_DNA"/>
</dbReference>
<evidence type="ECO:0000313" key="2">
    <source>
        <dbReference type="EMBL" id="GAA5799764.1"/>
    </source>
</evidence>
<gene>
    <name evidence="2" type="ORF">HPULCUR_005181</name>
</gene>
<proteinExistence type="predicted"/>
<feature type="compositionally biased region" description="Basic and acidic residues" evidence="1">
    <location>
        <begin position="28"/>
        <end position="47"/>
    </location>
</feature>
<feature type="compositionally biased region" description="Basic and acidic residues" evidence="1">
    <location>
        <begin position="72"/>
        <end position="240"/>
    </location>
</feature>
<feature type="compositionally biased region" description="Basic and acidic residues" evidence="1">
    <location>
        <begin position="56"/>
        <end position="65"/>
    </location>
</feature>
<name>A0ABP9XYC9_9FUNG</name>
<comment type="caution">
    <text evidence="2">The sequence shown here is derived from an EMBL/GenBank/DDBJ whole genome shotgun (WGS) entry which is preliminary data.</text>
</comment>
<feature type="region of interest" description="Disordered" evidence="1">
    <location>
        <begin position="1"/>
        <end position="256"/>
    </location>
</feature>
<organism evidence="2 3">
    <name type="scientific">Helicostylum pulchrum</name>
    <dbReference type="NCBI Taxonomy" id="562976"/>
    <lineage>
        <taxon>Eukaryota</taxon>
        <taxon>Fungi</taxon>
        <taxon>Fungi incertae sedis</taxon>
        <taxon>Mucoromycota</taxon>
        <taxon>Mucoromycotina</taxon>
        <taxon>Mucoromycetes</taxon>
        <taxon>Mucorales</taxon>
        <taxon>Mucorineae</taxon>
        <taxon>Mucoraceae</taxon>
        <taxon>Helicostylum</taxon>
    </lineage>
</organism>
<evidence type="ECO:0000313" key="3">
    <source>
        <dbReference type="Proteomes" id="UP001476247"/>
    </source>
</evidence>
<evidence type="ECO:0000256" key="1">
    <source>
        <dbReference type="SAM" id="MobiDB-lite"/>
    </source>
</evidence>
<accession>A0ABP9XYC9</accession>
<dbReference type="Proteomes" id="UP001476247">
    <property type="component" value="Unassembled WGS sequence"/>
</dbReference>
<reference evidence="2 3" key="1">
    <citation type="submission" date="2024-04" db="EMBL/GenBank/DDBJ databases">
        <title>genome sequences of Mucor flavus KT1a and Helicostylum pulchrum KT1b strains isolation_sourced from the surface of a dry-aged beef.</title>
        <authorList>
            <person name="Toyotome T."/>
            <person name="Hosono M."/>
            <person name="Torimaru M."/>
            <person name="Fukuda K."/>
            <person name="Mikami N."/>
        </authorList>
    </citation>
    <scope>NUCLEOTIDE SEQUENCE [LARGE SCALE GENOMIC DNA]</scope>
    <source>
        <strain evidence="2 3">KT1b</strain>
    </source>
</reference>
<sequence length="339" mass="39337">MSTVEPTHGKELPSPDLNKQDQQPTKEQNIKDLRQQGVDKEETETKQDVPNPNPTKEQDINHKDWFPPQPDLVKEEEVLKKKEGWHLQHPDSVGKEGSHQPDPLTKEDSDKKNLDPLHKEDWYRKQDAEKTEESLKKKKEEEEIKELHQQGIKKDEEKKDEEKKAEEKKEAEKKEAEKKDEEKKKAEKKDEEKKKAEEKKTKEEEKKDNGKKESGKKAEEKKEDEKKEDEKKEDDKDERHSLKRIHKTSTPTPIDINQLDPITKSIEATSSVFDASTTSFFEGYGIAAGYAEDEFGGLGLIGVFQETSSSIGTKTTNDSHYLFLILFLATWFIFNRRLL</sequence>
<protein>
    <submittedName>
        <fullName evidence="2">Uncharacterized protein</fullName>
    </submittedName>
</protein>